<dbReference type="InterPro" id="IPR013856">
    <property type="entry name" value="Peptidase_M4_domain"/>
</dbReference>
<accession>A0ABS1J4Y4</accession>
<evidence type="ECO:0000313" key="14">
    <source>
        <dbReference type="Proteomes" id="UP000602284"/>
    </source>
</evidence>
<sequence>MNKKLVTTLVLTSLIGSAFTMSAGAASDKQVLKNEKGTVHNVVGKLGKVSGSTAEERALNALDKVSKDFGFDTARGNFKSKETHKDANGVAHTKMDRTINGLRVFDQQMIVHEANGDVQGVTGDFRALKATATKADVTSAQAISNAVASTGFTGDLEQPATAELLYYPSGDKAVLAYLVQFTNTVGDEPGRYEIAVDATNGSIVNSINKIDFAKPGGGGSTPTGTNAIGSGKGVLGDTKSLNTIKSSTGTYYLIDQTKQMFSNGGVIRTQNYANGTRTMTDYTDTDNVWTDPAAVDAHFYAGKVYDYYLSNFNRNSFDDNGGTMLSGVHYSRSYNNAFWDGTKMTYGDGDGVTFIPLSGDLDVDAHEITHGITERTSNLTYSGQSGALNESWSDAQGVSIENDNWLVGDDIYTPNTPGDGLRSLSNPSVYGDPENMSQYVNTTQDNGGVHTNSGIPNKAFYNFATAIGSRTIASKVWYIASRDYMTSSTNFSGARAATLQAVGALYGTTSSYYSALQTAWTNVGVN</sequence>
<evidence type="ECO:0000256" key="9">
    <source>
        <dbReference type="RuleBase" id="RU366073"/>
    </source>
</evidence>
<protein>
    <recommendedName>
        <fullName evidence="9">Neutral metalloproteinase</fullName>
        <ecNumber evidence="9">3.4.24.-</ecNumber>
    </recommendedName>
</protein>
<comment type="subcellular location">
    <subcellularLocation>
        <location evidence="9">Secreted</location>
    </subcellularLocation>
</comment>
<organism evidence="13 14">
    <name type="scientific">Tumebacillus amylolyticus</name>
    <dbReference type="NCBI Taxonomy" id="2801339"/>
    <lineage>
        <taxon>Bacteria</taxon>
        <taxon>Bacillati</taxon>
        <taxon>Bacillota</taxon>
        <taxon>Bacilli</taxon>
        <taxon>Bacillales</taxon>
        <taxon>Alicyclobacillaceae</taxon>
        <taxon>Tumebacillus</taxon>
    </lineage>
</organism>
<comment type="caution">
    <text evidence="13">The sequence shown here is derived from an EMBL/GenBank/DDBJ whole genome shotgun (WGS) entry which is preliminary data.</text>
</comment>
<dbReference type="PRINTS" id="PR00730">
    <property type="entry name" value="THERMOLYSIN"/>
</dbReference>
<dbReference type="InterPro" id="IPR050728">
    <property type="entry name" value="Zinc_Metalloprotease_M4"/>
</dbReference>
<evidence type="ECO:0000259" key="11">
    <source>
        <dbReference type="Pfam" id="PF02868"/>
    </source>
</evidence>
<keyword evidence="6 9" id="KW-0378">Hydrolase</keyword>
<dbReference type="Gene3D" id="3.10.450.40">
    <property type="match status" value="1"/>
</dbReference>
<dbReference type="Gene3D" id="1.10.390.10">
    <property type="entry name" value="Neutral Protease Domain 2"/>
    <property type="match status" value="1"/>
</dbReference>
<dbReference type="CDD" id="cd09597">
    <property type="entry name" value="M4_TLP"/>
    <property type="match status" value="1"/>
</dbReference>
<keyword evidence="14" id="KW-1185">Reference proteome</keyword>
<feature type="domain" description="Peptidase M4 C-terminal" evidence="11">
    <location>
        <begin position="377"/>
        <end position="525"/>
    </location>
</feature>
<dbReference type="EMBL" id="JAEQNB010000001">
    <property type="protein sequence ID" value="MBL0385337.1"/>
    <property type="molecule type" value="Genomic_DNA"/>
</dbReference>
<dbReference type="Pfam" id="PF07504">
    <property type="entry name" value="FTP"/>
    <property type="match status" value="1"/>
</dbReference>
<evidence type="ECO:0000256" key="5">
    <source>
        <dbReference type="ARBA" id="ARBA00022729"/>
    </source>
</evidence>
<dbReference type="InterPro" id="IPR027268">
    <property type="entry name" value="Peptidase_M4/M1_CTD_sf"/>
</dbReference>
<dbReference type="EC" id="3.4.24.-" evidence="9"/>
<dbReference type="Gene3D" id="3.10.170.10">
    <property type="match status" value="1"/>
</dbReference>
<dbReference type="Pfam" id="PF01447">
    <property type="entry name" value="Peptidase_M4"/>
    <property type="match status" value="1"/>
</dbReference>
<feature type="domain" description="FTP" evidence="12">
    <location>
        <begin position="77"/>
        <end position="125"/>
    </location>
</feature>
<keyword evidence="3 9" id="KW-0645">Protease</keyword>
<dbReference type="InterPro" id="IPR023612">
    <property type="entry name" value="Peptidase_M4"/>
</dbReference>
<evidence type="ECO:0000256" key="6">
    <source>
        <dbReference type="ARBA" id="ARBA00022801"/>
    </source>
</evidence>
<comment type="similarity">
    <text evidence="2 9">Belongs to the peptidase M4 family.</text>
</comment>
<evidence type="ECO:0000256" key="3">
    <source>
        <dbReference type="ARBA" id="ARBA00022670"/>
    </source>
</evidence>
<keyword evidence="7 9" id="KW-0862">Zinc</keyword>
<dbReference type="Pfam" id="PF02868">
    <property type="entry name" value="Peptidase_M4_C"/>
    <property type="match status" value="1"/>
</dbReference>
<evidence type="ECO:0000256" key="4">
    <source>
        <dbReference type="ARBA" id="ARBA00022723"/>
    </source>
</evidence>
<dbReference type="RefSeq" id="WP_201630572.1">
    <property type="nucleotide sequence ID" value="NZ_JAEQNB010000001.1"/>
</dbReference>
<evidence type="ECO:0000256" key="8">
    <source>
        <dbReference type="ARBA" id="ARBA00023049"/>
    </source>
</evidence>
<gene>
    <name evidence="13" type="ORF">JJB07_01645</name>
</gene>
<dbReference type="InterPro" id="IPR001570">
    <property type="entry name" value="Peptidase_M4_C_domain"/>
</dbReference>
<evidence type="ECO:0000313" key="13">
    <source>
        <dbReference type="EMBL" id="MBL0385337.1"/>
    </source>
</evidence>
<keyword evidence="8 9" id="KW-0482">Metalloprotease</keyword>
<evidence type="ECO:0000256" key="2">
    <source>
        <dbReference type="ARBA" id="ARBA00009388"/>
    </source>
</evidence>
<evidence type="ECO:0000256" key="7">
    <source>
        <dbReference type="ARBA" id="ARBA00022833"/>
    </source>
</evidence>
<evidence type="ECO:0000256" key="1">
    <source>
        <dbReference type="ARBA" id="ARBA00001947"/>
    </source>
</evidence>
<evidence type="ECO:0000259" key="12">
    <source>
        <dbReference type="Pfam" id="PF07504"/>
    </source>
</evidence>
<dbReference type="PANTHER" id="PTHR33794:SF1">
    <property type="entry name" value="BACILLOLYSIN"/>
    <property type="match status" value="1"/>
</dbReference>
<keyword evidence="4" id="KW-0479">Metal-binding</keyword>
<feature type="domain" description="Peptidase M4" evidence="10">
    <location>
        <begin position="229"/>
        <end position="374"/>
    </location>
</feature>
<dbReference type="Gene3D" id="3.10.450.490">
    <property type="match status" value="1"/>
</dbReference>
<name>A0ABS1J4Y4_9BACL</name>
<comment type="cofactor">
    <cofactor evidence="1 9">
        <name>Zn(2+)</name>
        <dbReference type="ChEBI" id="CHEBI:29105"/>
    </cofactor>
</comment>
<dbReference type="Proteomes" id="UP000602284">
    <property type="component" value="Unassembled WGS sequence"/>
</dbReference>
<feature type="signal peptide" evidence="9">
    <location>
        <begin position="1"/>
        <end position="25"/>
    </location>
</feature>
<dbReference type="InterPro" id="IPR011096">
    <property type="entry name" value="FTP_domain"/>
</dbReference>
<keyword evidence="9" id="KW-0964">Secreted</keyword>
<dbReference type="SUPFAM" id="SSF55486">
    <property type="entry name" value="Metalloproteases ('zincins'), catalytic domain"/>
    <property type="match status" value="1"/>
</dbReference>
<keyword evidence="5 9" id="KW-0732">Signal</keyword>
<feature type="chain" id="PRO_5044987322" description="Neutral metalloproteinase" evidence="9">
    <location>
        <begin position="26"/>
        <end position="526"/>
    </location>
</feature>
<dbReference type="PANTHER" id="PTHR33794">
    <property type="entry name" value="BACILLOLYSIN"/>
    <property type="match status" value="1"/>
</dbReference>
<proteinExistence type="inferred from homology"/>
<evidence type="ECO:0000259" key="10">
    <source>
        <dbReference type="Pfam" id="PF01447"/>
    </source>
</evidence>
<reference evidence="13 14" key="1">
    <citation type="submission" date="2021-01" db="EMBL/GenBank/DDBJ databases">
        <title>Tumebacillus sp. strain ITR2 16S ribosomal RNA gene Genome sequencing and assembly.</title>
        <authorList>
            <person name="Kang M."/>
        </authorList>
    </citation>
    <scope>NUCLEOTIDE SEQUENCE [LARGE SCALE GENOMIC DNA]</scope>
    <source>
        <strain evidence="13 14">ITR2</strain>
    </source>
</reference>
<comment type="function">
    <text evidence="9">Extracellular zinc metalloprotease.</text>
</comment>